<accession>A0A517N989</accession>
<dbReference type="RefSeq" id="WP_145169325.1">
    <property type="nucleotide sequence ID" value="NZ_CP036525.1"/>
</dbReference>
<dbReference type="GO" id="GO:0004803">
    <property type="term" value="F:transposase activity"/>
    <property type="evidence" value="ECO:0007669"/>
    <property type="project" value="InterPro"/>
</dbReference>
<proteinExistence type="predicted"/>
<evidence type="ECO:0000259" key="1">
    <source>
        <dbReference type="SMART" id="SM01321"/>
    </source>
</evidence>
<sequence>MTNGTFNLESPAGFRGLQPDIPVTMYQRHLPHWRQKGATYFVTFRLADALPQSKQLELKRWRAEWERQNPEPRTEQQWDDFARQQAIDVERWLDEGFGECVFASAEIADVLSGAMLHFQDQRCVTYASVVMPNHCHVVVKPRGEWDLEQILDSWKGFVGHAVNRLLGRAGRLWQEESYDRIVRDEEHLYRVIQYIGNNPRKAGLPKDAWFRWIHPDWEEAGWGFRDPQ</sequence>
<evidence type="ECO:0000313" key="2">
    <source>
        <dbReference type="EMBL" id="QDT03699.1"/>
    </source>
</evidence>
<reference evidence="2 3" key="1">
    <citation type="submission" date="2019-02" db="EMBL/GenBank/DDBJ databases">
        <title>Deep-cultivation of Planctomycetes and their phenomic and genomic characterization uncovers novel biology.</title>
        <authorList>
            <person name="Wiegand S."/>
            <person name="Jogler M."/>
            <person name="Boedeker C."/>
            <person name="Pinto D."/>
            <person name="Vollmers J."/>
            <person name="Rivas-Marin E."/>
            <person name="Kohn T."/>
            <person name="Peeters S.H."/>
            <person name="Heuer A."/>
            <person name="Rast P."/>
            <person name="Oberbeckmann S."/>
            <person name="Bunk B."/>
            <person name="Jeske O."/>
            <person name="Meyerdierks A."/>
            <person name="Storesund J.E."/>
            <person name="Kallscheuer N."/>
            <person name="Luecker S."/>
            <person name="Lage O.M."/>
            <person name="Pohl T."/>
            <person name="Merkel B.J."/>
            <person name="Hornburger P."/>
            <person name="Mueller R.-W."/>
            <person name="Bruemmer F."/>
            <person name="Labrenz M."/>
            <person name="Spormann A.M."/>
            <person name="Op den Camp H."/>
            <person name="Overmann J."/>
            <person name="Amann R."/>
            <person name="Jetten M.S.M."/>
            <person name="Mascher T."/>
            <person name="Medema M.H."/>
            <person name="Devos D.P."/>
            <person name="Kaster A.-K."/>
            <person name="Ovreas L."/>
            <person name="Rohde M."/>
            <person name="Galperin M.Y."/>
            <person name="Jogler C."/>
        </authorList>
    </citation>
    <scope>NUCLEOTIDE SEQUENCE [LARGE SCALE GENOMIC DNA]</scope>
    <source>
        <strain evidence="2 3">K22_7</strain>
    </source>
</reference>
<gene>
    <name evidence="2" type="ORF">K227x_20830</name>
</gene>
<dbReference type="GO" id="GO:0043565">
    <property type="term" value="F:sequence-specific DNA binding"/>
    <property type="evidence" value="ECO:0007669"/>
    <property type="project" value="TreeGrafter"/>
</dbReference>
<dbReference type="InterPro" id="IPR036515">
    <property type="entry name" value="Transposase_17_sf"/>
</dbReference>
<keyword evidence="3" id="KW-1185">Reference proteome</keyword>
<dbReference type="Proteomes" id="UP000318538">
    <property type="component" value="Chromosome"/>
</dbReference>
<dbReference type="OrthoDB" id="9794403at2"/>
<protein>
    <submittedName>
        <fullName evidence="2">Transposase IS200 like protein</fullName>
    </submittedName>
</protein>
<dbReference type="EMBL" id="CP036525">
    <property type="protein sequence ID" value="QDT03699.1"/>
    <property type="molecule type" value="Genomic_DNA"/>
</dbReference>
<dbReference type="KEGG" id="rlc:K227x_20830"/>
<evidence type="ECO:0000313" key="3">
    <source>
        <dbReference type="Proteomes" id="UP000318538"/>
    </source>
</evidence>
<dbReference type="PANTHER" id="PTHR36966">
    <property type="entry name" value="REP-ASSOCIATED TYROSINE TRANSPOSASE"/>
    <property type="match status" value="1"/>
</dbReference>
<dbReference type="InterPro" id="IPR002686">
    <property type="entry name" value="Transposase_17"/>
</dbReference>
<feature type="domain" description="Transposase IS200-like" evidence="1">
    <location>
        <begin position="35"/>
        <end position="198"/>
    </location>
</feature>
<dbReference type="InterPro" id="IPR052715">
    <property type="entry name" value="RAYT_transposase"/>
</dbReference>
<dbReference type="SMART" id="SM01321">
    <property type="entry name" value="Y1_Tnp"/>
    <property type="match status" value="1"/>
</dbReference>
<dbReference type="GO" id="GO:0006313">
    <property type="term" value="P:DNA transposition"/>
    <property type="evidence" value="ECO:0007669"/>
    <property type="project" value="InterPro"/>
</dbReference>
<dbReference type="PANTHER" id="PTHR36966:SF1">
    <property type="entry name" value="REP-ASSOCIATED TYROSINE TRANSPOSASE"/>
    <property type="match status" value="1"/>
</dbReference>
<dbReference type="SUPFAM" id="SSF143422">
    <property type="entry name" value="Transposase IS200-like"/>
    <property type="match status" value="1"/>
</dbReference>
<dbReference type="AlphaFoldDB" id="A0A517N989"/>
<organism evidence="2 3">
    <name type="scientific">Rubripirellula lacrimiformis</name>
    <dbReference type="NCBI Taxonomy" id="1930273"/>
    <lineage>
        <taxon>Bacteria</taxon>
        <taxon>Pseudomonadati</taxon>
        <taxon>Planctomycetota</taxon>
        <taxon>Planctomycetia</taxon>
        <taxon>Pirellulales</taxon>
        <taxon>Pirellulaceae</taxon>
        <taxon>Rubripirellula</taxon>
    </lineage>
</organism>
<name>A0A517N989_9BACT</name>
<dbReference type="Gene3D" id="3.30.70.1290">
    <property type="entry name" value="Transposase IS200-like"/>
    <property type="match status" value="1"/>
</dbReference>